<evidence type="ECO:0000313" key="2">
    <source>
        <dbReference type="Proteomes" id="UP000730161"/>
    </source>
</evidence>
<keyword evidence="2" id="KW-1185">Reference proteome</keyword>
<organism evidence="1 2">
    <name type="scientific">Methanocalculus chunghsingensis</name>
    <dbReference type="NCBI Taxonomy" id="156457"/>
    <lineage>
        <taxon>Archaea</taxon>
        <taxon>Methanobacteriati</taxon>
        <taxon>Methanobacteriota</taxon>
        <taxon>Stenosarchaea group</taxon>
        <taxon>Methanomicrobia</taxon>
        <taxon>Methanomicrobiales</taxon>
        <taxon>Methanocalculaceae</taxon>
        <taxon>Methanocalculus</taxon>
    </lineage>
</organism>
<comment type="caution">
    <text evidence="1">The sequence shown here is derived from an EMBL/GenBank/DDBJ whole genome shotgun (WGS) entry which is preliminary data.</text>
</comment>
<dbReference type="EMBL" id="JWHL01000008">
    <property type="protein sequence ID" value="MBR1369115.1"/>
    <property type="molecule type" value="Genomic_DNA"/>
</dbReference>
<proteinExistence type="predicted"/>
<evidence type="ECO:0000313" key="1">
    <source>
        <dbReference type="EMBL" id="MBR1369115.1"/>
    </source>
</evidence>
<dbReference type="Proteomes" id="UP000730161">
    <property type="component" value="Unassembled WGS sequence"/>
</dbReference>
<protein>
    <submittedName>
        <fullName evidence="1">Uncharacterized protein</fullName>
    </submittedName>
</protein>
<reference evidence="1" key="1">
    <citation type="submission" date="2014-12" db="EMBL/GenBank/DDBJ databases">
        <authorList>
            <person name="Huang H.-H."/>
            <person name="Chen S.-C."/>
            <person name="Lai M.-C."/>
        </authorList>
    </citation>
    <scope>NUCLEOTIDE SEQUENCE</scope>
    <source>
        <strain evidence="1">K1F9705b</strain>
    </source>
</reference>
<sequence length="90" mass="9687">MAIYHILMLPILLCILCTGTVSATEYPAGPTGTLEGLDEFIGWLSDLGRTLIDIFRDAMEVIGLGNETSVAEMIERLEGGLEMVNQAKGS</sequence>
<dbReference type="RefSeq" id="WP_211530797.1">
    <property type="nucleotide sequence ID" value="NZ_JWHL01000008.1"/>
</dbReference>
<dbReference type="AlphaFoldDB" id="A0A8J8B4A4"/>
<gene>
    <name evidence="1" type="ORF">RJ53_06240</name>
</gene>
<accession>A0A8J8B4A4</accession>
<name>A0A8J8B4A4_9EURY</name>